<dbReference type="NCBIfam" id="TIGR00070">
    <property type="entry name" value="hisG"/>
    <property type="match status" value="1"/>
</dbReference>
<comment type="subunit">
    <text evidence="5 16">Heteromultimer composed of HisG and HisZ subunits.</text>
</comment>
<keyword evidence="11 16" id="KW-0808">Transferase</keyword>
<keyword evidence="8 16" id="KW-0963">Cytoplasm</keyword>
<gene>
    <name evidence="16 18" type="primary">hisG</name>
    <name evidence="18" type="ORF">PN36_15720</name>
</gene>
<evidence type="ECO:0000259" key="17">
    <source>
        <dbReference type="Pfam" id="PF01634"/>
    </source>
</evidence>
<organism evidence="18 19">
    <name type="scientific">Candidatus Thiomargarita nelsonii</name>
    <dbReference type="NCBI Taxonomy" id="1003181"/>
    <lineage>
        <taxon>Bacteria</taxon>
        <taxon>Pseudomonadati</taxon>
        <taxon>Pseudomonadota</taxon>
        <taxon>Gammaproteobacteria</taxon>
        <taxon>Thiotrichales</taxon>
        <taxon>Thiotrichaceae</taxon>
        <taxon>Thiomargarita</taxon>
    </lineage>
</organism>
<keyword evidence="10 16" id="KW-0328">Glycosyltransferase</keyword>
<dbReference type="SUPFAM" id="SSF53850">
    <property type="entry name" value="Periplasmic binding protein-like II"/>
    <property type="match status" value="1"/>
</dbReference>
<evidence type="ECO:0000256" key="6">
    <source>
        <dbReference type="ARBA" id="ARBA00011946"/>
    </source>
</evidence>
<keyword evidence="14 16" id="KW-0368">Histidine biosynthesis</keyword>
<dbReference type="PROSITE" id="PS01316">
    <property type="entry name" value="ATP_P_PHORIBOSYLTR"/>
    <property type="match status" value="1"/>
</dbReference>
<accession>A0A0A6P9K1</accession>
<dbReference type="CDD" id="cd13595">
    <property type="entry name" value="PBP2_HisGs"/>
    <property type="match status" value="1"/>
</dbReference>
<dbReference type="Gene3D" id="3.40.190.10">
    <property type="entry name" value="Periplasmic binding protein-like II"/>
    <property type="match status" value="2"/>
</dbReference>
<dbReference type="FunFam" id="3.40.190.10:FF:000011">
    <property type="entry name" value="ATP phosphoribosyltransferase"/>
    <property type="match status" value="1"/>
</dbReference>
<dbReference type="GO" id="GO:0000105">
    <property type="term" value="P:L-histidine biosynthetic process"/>
    <property type="evidence" value="ECO:0007669"/>
    <property type="project" value="UniProtKB-UniRule"/>
</dbReference>
<dbReference type="InterPro" id="IPR001348">
    <property type="entry name" value="ATP_PRibTrfase_HisG"/>
</dbReference>
<comment type="subcellular location">
    <subcellularLocation>
        <location evidence="2 16">Cytoplasm</location>
    </subcellularLocation>
</comment>
<comment type="function">
    <text evidence="15 16">Catalyzes the condensation of ATP and 5-phosphoribose 1-diphosphate to form N'-(5'-phosphoribosyl)-ATP (PR-ATP). Has a crucial role in the pathway because the rate of histidine biosynthesis seems to be controlled primarily by regulation of HisG enzymatic activity.</text>
</comment>
<comment type="domain">
    <text evidence="16">Lacks the C-terminal regulatory region which is replaced by HisZ.</text>
</comment>
<evidence type="ECO:0000256" key="10">
    <source>
        <dbReference type="ARBA" id="ARBA00022676"/>
    </source>
</evidence>
<evidence type="ECO:0000256" key="11">
    <source>
        <dbReference type="ARBA" id="ARBA00022679"/>
    </source>
</evidence>
<keyword evidence="12 16" id="KW-0547">Nucleotide-binding</keyword>
<evidence type="ECO:0000256" key="16">
    <source>
        <dbReference type="HAMAP-Rule" id="MF_01018"/>
    </source>
</evidence>
<dbReference type="HAMAP" id="MF_01018">
    <property type="entry name" value="HisG_Short"/>
    <property type="match status" value="1"/>
</dbReference>
<dbReference type="InterPro" id="IPR018198">
    <property type="entry name" value="ATP_PRibTrfase_CS"/>
</dbReference>
<dbReference type="EC" id="2.4.2.17" evidence="6 16"/>
<comment type="caution">
    <text evidence="18">The sequence shown here is derived from an EMBL/GenBank/DDBJ whole genome shotgun (WGS) entry which is preliminary data.</text>
</comment>
<feature type="domain" description="ATP phosphoribosyltransferase catalytic" evidence="17">
    <location>
        <begin position="51"/>
        <end position="202"/>
    </location>
</feature>
<comment type="catalytic activity">
    <reaction evidence="1 16">
        <text>1-(5-phospho-beta-D-ribosyl)-ATP + diphosphate = 5-phospho-alpha-D-ribose 1-diphosphate + ATP</text>
        <dbReference type="Rhea" id="RHEA:18473"/>
        <dbReference type="ChEBI" id="CHEBI:30616"/>
        <dbReference type="ChEBI" id="CHEBI:33019"/>
        <dbReference type="ChEBI" id="CHEBI:58017"/>
        <dbReference type="ChEBI" id="CHEBI:73183"/>
        <dbReference type="EC" id="2.4.2.17"/>
    </reaction>
</comment>
<protein>
    <recommendedName>
        <fullName evidence="7 16">ATP phosphoribosyltransferase</fullName>
        <shortName evidence="16">ATP-PRT</shortName>
        <shortName evidence="16">ATP-PRTase</shortName>
        <ecNumber evidence="6 16">2.4.2.17</ecNumber>
    </recommendedName>
</protein>
<dbReference type="PANTHER" id="PTHR21403">
    <property type="entry name" value="ATP PHOSPHORIBOSYLTRANSFERASE ATP-PRTASE"/>
    <property type="match status" value="1"/>
</dbReference>
<evidence type="ECO:0000256" key="2">
    <source>
        <dbReference type="ARBA" id="ARBA00004496"/>
    </source>
</evidence>
<evidence type="ECO:0000313" key="19">
    <source>
        <dbReference type="Proteomes" id="UP000030428"/>
    </source>
</evidence>
<comment type="pathway">
    <text evidence="3 16">Amino-acid biosynthesis; L-histidine biosynthesis; L-histidine from 5-phospho-alpha-D-ribose 1-diphosphate: step 1/9.</text>
</comment>
<dbReference type="Proteomes" id="UP000030428">
    <property type="component" value="Unassembled WGS sequence"/>
</dbReference>
<dbReference type="GO" id="GO:0005524">
    <property type="term" value="F:ATP binding"/>
    <property type="evidence" value="ECO:0007669"/>
    <property type="project" value="UniProtKB-KW"/>
</dbReference>
<dbReference type="PANTHER" id="PTHR21403:SF8">
    <property type="entry name" value="ATP PHOSPHORIBOSYLTRANSFERASE"/>
    <property type="match status" value="1"/>
</dbReference>
<dbReference type="EMBL" id="JSZA02000057">
    <property type="protein sequence ID" value="KHD07440.1"/>
    <property type="molecule type" value="Genomic_DNA"/>
</dbReference>
<dbReference type="Pfam" id="PF01634">
    <property type="entry name" value="HisG"/>
    <property type="match status" value="1"/>
</dbReference>
<evidence type="ECO:0000256" key="13">
    <source>
        <dbReference type="ARBA" id="ARBA00022840"/>
    </source>
</evidence>
<evidence type="ECO:0000256" key="7">
    <source>
        <dbReference type="ARBA" id="ARBA00020998"/>
    </source>
</evidence>
<dbReference type="InterPro" id="IPR013820">
    <property type="entry name" value="ATP_PRibTrfase_cat"/>
</dbReference>
<sequence>MLKIALSKGRIFKETLPLLAQAGIEPIDDPETSRKLILDTNHDDVKLVIIRATDVPTYVEYGAADVGVAGKDVLLEHGGNGLYEPVDLQIARCRLMVAGPKNAPPLRRRYRIATKYVKTTQSYYAEKGEQVEVIKLYGSMELAPLVGLADRIVDVVDTGNTLRANGLAPLEPIADISSRLIVNKAAMKMKHAQVKSLIQQLQVAVERQKNPIS</sequence>
<evidence type="ECO:0000256" key="12">
    <source>
        <dbReference type="ARBA" id="ARBA00022741"/>
    </source>
</evidence>
<evidence type="ECO:0000313" key="18">
    <source>
        <dbReference type="EMBL" id="KHD07440.1"/>
    </source>
</evidence>
<proteinExistence type="inferred from homology"/>
<evidence type="ECO:0000256" key="3">
    <source>
        <dbReference type="ARBA" id="ARBA00004667"/>
    </source>
</evidence>
<comment type="similarity">
    <text evidence="4 16">Belongs to the ATP phosphoribosyltransferase family. Short subfamily.</text>
</comment>
<dbReference type="FunFam" id="3.40.190.10:FF:000008">
    <property type="entry name" value="ATP phosphoribosyltransferase"/>
    <property type="match status" value="1"/>
</dbReference>
<name>A0A0A6P9K1_9GAMM</name>
<dbReference type="AlphaFoldDB" id="A0A0A6P9K1"/>
<evidence type="ECO:0000256" key="9">
    <source>
        <dbReference type="ARBA" id="ARBA00022605"/>
    </source>
</evidence>
<reference evidence="18 19" key="1">
    <citation type="journal article" date="2016" name="Front. Microbiol.">
        <title>Single-Cell (Meta-)Genomics of a Dimorphic Candidatus Thiomargarita nelsonii Reveals Genomic Plasticity.</title>
        <authorList>
            <person name="Flood B.E."/>
            <person name="Fliss P."/>
            <person name="Jones D.S."/>
            <person name="Dick G.J."/>
            <person name="Jain S."/>
            <person name="Kaster A.K."/>
            <person name="Winkel M."/>
            <person name="Mussmann M."/>
            <person name="Bailey J."/>
        </authorList>
    </citation>
    <scope>NUCLEOTIDE SEQUENCE [LARGE SCALE GENOMIC DNA]</scope>
    <source>
        <strain evidence="18">Hydrate Ridge</strain>
    </source>
</reference>
<evidence type="ECO:0000256" key="8">
    <source>
        <dbReference type="ARBA" id="ARBA00022490"/>
    </source>
</evidence>
<dbReference type="GO" id="GO:0003879">
    <property type="term" value="F:ATP phosphoribosyltransferase activity"/>
    <property type="evidence" value="ECO:0007669"/>
    <property type="project" value="UniProtKB-UniRule"/>
</dbReference>
<evidence type="ECO:0000256" key="15">
    <source>
        <dbReference type="ARBA" id="ARBA00024861"/>
    </source>
</evidence>
<evidence type="ECO:0000256" key="5">
    <source>
        <dbReference type="ARBA" id="ARBA00011496"/>
    </source>
</evidence>
<dbReference type="UniPathway" id="UPA00031">
    <property type="reaction ID" value="UER00006"/>
</dbReference>
<keyword evidence="9 16" id="KW-0028">Amino-acid biosynthesis</keyword>
<keyword evidence="19" id="KW-1185">Reference proteome</keyword>
<evidence type="ECO:0000256" key="4">
    <source>
        <dbReference type="ARBA" id="ARBA00009489"/>
    </source>
</evidence>
<evidence type="ECO:0000256" key="14">
    <source>
        <dbReference type="ARBA" id="ARBA00023102"/>
    </source>
</evidence>
<dbReference type="GO" id="GO:0005737">
    <property type="term" value="C:cytoplasm"/>
    <property type="evidence" value="ECO:0007669"/>
    <property type="project" value="UniProtKB-SubCell"/>
</dbReference>
<keyword evidence="13 16" id="KW-0067">ATP-binding</keyword>
<evidence type="ECO:0000256" key="1">
    <source>
        <dbReference type="ARBA" id="ARBA00000915"/>
    </source>
</evidence>
<dbReference type="InterPro" id="IPR024893">
    <property type="entry name" value="ATP_PRibTrfase_HisG_short"/>
</dbReference>